<keyword evidence="11 12" id="KW-0407">Ion channel</keyword>
<feature type="domain" description="Potassium channel" evidence="14">
    <location>
        <begin position="7"/>
        <end position="65"/>
    </location>
</feature>
<dbReference type="PANTHER" id="PTHR11003:SF291">
    <property type="entry name" value="IP11374P"/>
    <property type="match status" value="1"/>
</dbReference>
<feature type="domain" description="Potassium channel" evidence="14">
    <location>
        <begin position="101"/>
        <end position="176"/>
    </location>
</feature>
<dbReference type="PRINTS" id="PR01333">
    <property type="entry name" value="2POREKCHANEL"/>
</dbReference>
<dbReference type="AlphaFoldDB" id="A0A1I8I072"/>
<evidence type="ECO:0000256" key="8">
    <source>
        <dbReference type="ARBA" id="ARBA00022989"/>
    </source>
</evidence>
<keyword evidence="9 12" id="KW-0406">Ion transport</keyword>
<dbReference type="InterPro" id="IPR013099">
    <property type="entry name" value="K_chnl_dom"/>
</dbReference>
<feature type="transmembrane region" description="Helical" evidence="13">
    <location>
        <begin position="12"/>
        <end position="29"/>
    </location>
</feature>
<evidence type="ECO:0000256" key="12">
    <source>
        <dbReference type="RuleBase" id="RU003857"/>
    </source>
</evidence>
<dbReference type="GO" id="GO:0015271">
    <property type="term" value="F:outward rectifier potassium channel activity"/>
    <property type="evidence" value="ECO:0007669"/>
    <property type="project" value="TreeGrafter"/>
</dbReference>
<feature type="transmembrane region" description="Helical" evidence="13">
    <location>
        <begin position="122"/>
        <end position="141"/>
    </location>
</feature>
<keyword evidence="7" id="KW-0630">Potassium</keyword>
<evidence type="ECO:0000256" key="4">
    <source>
        <dbReference type="ARBA" id="ARBA00022538"/>
    </source>
</evidence>
<comment type="similarity">
    <text evidence="2 12">Belongs to the two pore domain potassium channel (TC 1.A.1.8) family.</text>
</comment>
<dbReference type="GO" id="GO:0005886">
    <property type="term" value="C:plasma membrane"/>
    <property type="evidence" value="ECO:0007669"/>
    <property type="project" value="TreeGrafter"/>
</dbReference>
<accession>A0A1I8I072</accession>
<keyword evidence="6" id="KW-0631">Potassium channel</keyword>
<keyword evidence="4" id="KW-0633">Potassium transport</keyword>
<dbReference type="PRINTS" id="PR01095">
    <property type="entry name" value="TASKCHANNEL"/>
</dbReference>
<dbReference type="SUPFAM" id="SSF81324">
    <property type="entry name" value="Voltage-gated potassium channels"/>
    <property type="match status" value="1"/>
</dbReference>
<keyword evidence="8 13" id="KW-1133">Transmembrane helix</keyword>
<dbReference type="WBParaSite" id="maker-uti_cns_0008992-snap-gene-0.2-mRNA-1">
    <property type="protein sequence ID" value="maker-uti_cns_0008992-snap-gene-0.2-mRNA-1"/>
    <property type="gene ID" value="maker-uti_cns_0008992-snap-gene-0.2"/>
</dbReference>
<evidence type="ECO:0000256" key="2">
    <source>
        <dbReference type="ARBA" id="ARBA00006666"/>
    </source>
</evidence>
<comment type="subcellular location">
    <subcellularLocation>
        <location evidence="1">Membrane</location>
        <topology evidence="1">Multi-pass membrane protein</topology>
    </subcellularLocation>
</comment>
<keyword evidence="3 12" id="KW-0813">Transport</keyword>
<evidence type="ECO:0000256" key="5">
    <source>
        <dbReference type="ARBA" id="ARBA00022692"/>
    </source>
</evidence>
<dbReference type="Gene3D" id="1.10.287.70">
    <property type="match status" value="1"/>
</dbReference>
<protein>
    <submittedName>
        <fullName evidence="16">Ion_trans_2 domain-containing protein</fullName>
    </submittedName>
</protein>
<proteinExistence type="inferred from homology"/>
<evidence type="ECO:0000256" key="10">
    <source>
        <dbReference type="ARBA" id="ARBA00023136"/>
    </source>
</evidence>
<evidence type="ECO:0000256" key="9">
    <source>
        <dbReference type="ARBA" id="ARBA00023065"/>
    </source>
</evidence>
<feature type="transmembrane region" description="Helical" evidence="13">
    <location>
        <begin position="92"/>
        <end position="110"/>
    </location>
</feature>
<dbReference type="GO" id="GO:0022841">
    <property type="term" value="F:potassium ion leak channel activity"/>
    <property type="evidence" value="ECO:0007669"/>
    <property type="project" value="TreeGrafter"/>
</dbReference>
<keyword evidence="10 13" id="KW-0472">Membrane</keyword>
<keyword evidence="15" id="KW-1185">Reference proteome</keyword>
<dbReference type="InterPro" id="IPR003092">
    <property type="entry name" value="2pore_dom_K_chnl_TASK"/>
</dbReference>
<evidence type="ECO:0000256" key="3">
    <source>
        <dbReference type="ARBA" id="ARBA00022448"/>
    </source>
</evidence>
<sequence length="299" mass="32872">MKPYKASSEQWKFYGAFYFSTTLITTIGYGHSTPKTRTGKVVCMLYSLVGIPLCIVMFQSIGERLNALITFFLRSLKRLFRCKNTDVSQTNLIVVSINIGTLVLAAGAALFSHYESWNYLDSVYYCFITLTTVGFGDMVALQKNDQLKNRPDYVLFSLVFIMAGLTVVSSAMNLMVLRFLTMNTEDVRREELEQAAAAREAIRLEGDVINANGSVLLAMQARTDAESAATTPEELEAASKPAPAGSDCLASDCWCCLRRYRQSRLRRQLVQPSLGVVASTTAAAASRAPLLWGGFGQAG</sequence>
<feature type="transmembrane region" description="Helical" evidence="13">
    <location>
        <begin position="41"/>
        <end position="58"/>
    </location>
</feature>
<dbReference type="PANTHER" id="PTHR11003">
    <property type="entry name" value="POTASSIUM CHANNEL, SUBFAMILY K"/>
    <property type="match status" value="1"/>
</dbReference>
<evidence type="ECO:0000256" key="7">
    <source>
        <dbReference type="ARBA" id="ARBA00022958"/>
    </source>
</evidence>
<evidence type="ECO:0000256" key="13">
    <source>
        <dbReference type="SAM" id="Phobius"/>
    </source>
</evidence>
<dbReference type="GO" id="GO:0030322">
    <property type="term" value="P:stabilization of membrane potential"/>
    <property type="evidence" value="ECO:0007669"/>
    <property type="project" value="TreeGrafter"/>
</dbReference>
<feature type="transmembrane region" description="Helical" evidence="13">
    <location>
        <begin position="153"/>
        <end position="180"/>
    </location>
</feature>
<evidence type="ECO:0000313" key="16">
    <source>
        <dbReference type="WBParaSite" id="maker-uti_cns_0008992-snap-gene-0.2-mRNA-1"/>
    </source>
</evidence>
<evidence type="ECO:0000256" key="11">
    <source>
        <dbReference type="ARBA" id="ARBA00023303"/>
    </source>
</evidence>
<dbReference type="InterPro" id="IPR003280">
    <property type="entry name" value="2pore_dom_K_chnl"/>
</dbReference>
<name>A0A1I8I072_9PLAT</name>
<organism evidence="15 16">
    <name type="scientific">Macrostomum lignano</name>
    <dbReference type="NCBI Taxonomy" id="282301"/>
    <lineage>
        <taxon>Eukaryota</taxon>
        <taxon>Metazoa</taxon>
        <taxon>Spiralia</taxon>
        <taxon>Lophotrochozoa</taxon>
        <taxon>Platyhelminthes</taxon>
        <taxon>Rhabditophora</taxon>
        <taxon>Macrostomorpha</taxon>
        <taxon>Macrostomida</taxon>
        <taxon>Macrostomidae</taxon>
        <taxon>Macrostomum</taxon>
    </lineage>
</organism>
<reference evidence="16" key="1">
    <citation type="submission" date="2016-11" db="UniProtKB">
        <authorList>
            <consortium name="WormBaseParasite"/>
        </authorList>
    </citation>
    <scope>IDENTIFICATION</scope>
</reference>
<evidence type="ECO:0000313" key="15">
    <source>
        <dbReference type="Proteomes" id="UP000095280"/>
    </source>
</evidence>
<dbReference type="Proteomes" id="UP000095280">
    <property type="component" value="Unplaced"/>
</dbReference>
<evidence type="ECO:0000259" key="14">
    <source>
        <dbReference type="Pfam" id="PF07885"/>
    </source>
</evidence>
<keyword evidence="5 12" id="KW-0812">Transmembrane</keyword>
<evidence type="ECO:0000256" key="1">
    <source>
        <dbReference type="ARBA" id="ARBA00004141"/>
    </source>
</evidence>
<evidence type="ECO:0000256" key="6">
    <source>
        <dbReference type="ARBA" id="ARBA00022826"/>
    </source>
</evidence>
<dbReference type="Pfam" id="PF07885">
    <property type="entry name" value="Ion_trans_2"/>
    <property type="match status" value="2"/>
</dbReference>